<evidence type="ECO:0000313" key="2">
    <source>
        <dbReference type="Proteomes" id="UP001153069"/>
    </source>
</evidence>
<protein>
    <submittedName>
        <fullName evidence="1">Uncharacterized protein</fullName>
    </submittedName>
</protein>
<evidence type="ECO:0000313" key="1">
    <source>
        <dbReference type="EMBL" id="CAB9526822.1"/>
    </source>
</evidence>
<reference evidence="1" key="1">
    <citation type="submission" date="2020-06" db="EMBL/GenBank/DDBJ databases">
        <authorList>
            <consortium name="Plant Systems Biology data submission"/>
        </authorList>
    </citation>
    <scope>NUCLEOTIDE SEQUENCE</scope>
    <source>
        <strain evidence="1">D6</strain>
    </source>
</reference>
<sequence length="105" mass="12227">MTTHPSRVPLRRQSVGSRRQRRLLLSVRLLIRALQSTGNLEDVLLAKMIKNTVKECVRQNRAGEKNAVPLQQNLELRLQALVGPQMFMEAMVMVDFYQTKRQLRR</sequence>
<keyword evidence="2" id="KW-1185">Reference proteome</keyword>
<proteinExistence type="predicted"/>
<name>A0A9N8ERL8_9STRA</name>
<gene>
    <name evidence="1" type="ORF">SEMRO_1895_G304010.1</name>
</gene>
<accession>A0A9N8ERL8</accession>
<dbReference type="Proteomes" id="UP001153069">
    <property type="component" value="Unassembled WGS sequence"/>
</dbReference>
<comment type="caution">
    <text evidence="1">The sequence shown here is derived from an EMBL/GenBank/DDBJ whole genome shotgun (WGS) entry which is preliminary data.</text>
</comment>
<organism evidence="1 2">
    <name type="scientific">Seminavis robusta</name>
    <dbReference type="NCBI Taxonomy" id="568900"/>
    <lineage>
        <taxon>Eukaryota</taxon>
        <taxon>Sar</taxon>
        <taxon>Stramenopiles</taxon>
        <taxon>Ochrophyta</taxon>
        <taxon>Bacillariophyta</taxon>
        <taxon>Bacillariophyceae</taxon>
        <taxon>Bacillariophycidae</taxon>
        <taxon>Naviculales</taxon>
        <taxon>Naviculaceae</taxon>
        <taxon>Seminavis</taxon>
    </lineage>
</organism>
<dbReference type="AlphaFoldDB" id="A0A9N8ERL8"/>
<dbReference type="EMBL" id="CAICTM010001893">
    <property type="protein sequence ID" value="CAB9526822.1"/>
    <property type="molecule type" value="Genomic_DNA"/>
</dbReference>